<dbReference type="InterPro" id="IPR005748">
    <property type="entry name" value="DNA_mismatch_repair_MutS"/>
</dbReference>
<dbReference type="GO" id="GO:0005524">
    <property type="term" value="F:ATP binding"/>
    <property type="evidence" value="ECO:0007669"/>
    <property type="project" value="UniProtKB-KW"/>
</dbReference>
<dbReference type="InterPro" id="IPR036187">
    <property type="entry name" value="DNA_mismatch_repair_MutS_sf"/>
</dbReference>
<dbReference type="InterPro" id="IPR045076">
    <property type="entry name" value="MutS"/>
</dbReference>
<dbReference type="AlphaFoldDB" id="A0A381N773"/>
<dbReference type="NCBIfam" id="TIGR01070">
    <property type="entry name" value="mutS1"/>
    <property type="match status" value="1"/>
</dbReference>
<evidence type="ECO:0000259" key="7">
    <source>
        <dbReference type="PROSITE" id="PS00486"/>
    </source>
</evidence>
<reference evidence="8" key="1">
    <citation type="submission" date="2018-05" db="EMBL/GenBank/DDBJ databases">
        <authorList>
            <person name="Lanie J.A."/>
            <person name="Ng W.-L."/>
            <person name="Kazmierczak K.M."/>
            <person name="Andrzejewski T.M."/>
            <person name="Davidsen T.M."/>
            <person name="Wayne K.J."/>
            <person name="Tettelin H."/>
            <person name="Glass J.I."/>
            <person name="Rusch D."/>
            <person name="Podicherti R."/>
            <person name="Tsui H.-C.T."/>
            <person name="Winkler M.E."/>
        </authorList>
    </citation>
    <scope>NUCLEOTIDE SEQUENCE</scope>
</reference>
<keyword evidence="3" id="KW-0227">DNA damage</keyword>
<dbReference type="GO" id="GO:0005829">
    <property type="term" value="C:cytosol"/>
    <property type="evidence" value="ECO:0007669"/>
    <property type="project" value="TreeGrafter"/>
</dbReference>
<evidence type="ECO:0000256" key="4">
    <source>
        <dbReference type="ARBA" id="ARBA00022840"/>
    </source>
</evidence>
<dbReference type="PANTHER" id="PTHR11361">
    <property type="entry name" value="DNA MISMATCH REPAIR PROTEIN MUTS FAMILY MEMBER"/>
    <property type="match status" value="1"/>
</dbReference>
<dbReference type="CDD" id="cd03284">
    <property type="entry name" value="ABC_MutS1"/>
    <property type="match status" value="1"/>
</dbReference>
<dbReference type="NCBIfam" id="NF003810">
    <property type="entry name" value="PRK05399.1"/>
    <property type="match status" value="1"/>
</dbReference>
<dbReference type="Pfam" id="PF05188">
    <property type="entry name" value="MutS_II"/>
    <property type="match status" value="1"/>
</dbReference>
<dbReference type="SUPFAM" id="SSF55271">
    <property type="entry name" value="DNA repair protein MutS, domain I"/>
    <property type="match status" value="1"/>
</dbReference>
<dbReference type="SUPFAM" id="SSF48334">
    <property type="entry name" value="DNA repair protein MutS, domain III"/>
    <property type="match status" value="1"/>
</dbReference>
<dbReference type="SMART" id="SM00534">
    <property type="entry name" value="MUTSac"/>
    <property type="match status" value="1"/>
</dbReference>
<dbReference type="SMART" id="SM00533">
    <property type="entry name" value="MUTSd"/>
    <property type="match status" value="1"/>
</dbReference>
<dbReference type="InterPro" id="IPR017261">
    <property type="entry name" value="DNA_mismatch_repair_MutS/MSH"/>
</dbReference>
<dbReference type="GO" id="GO:0140664">
    <property type="term" value="F:ATP-dependent DNA damage sensor activity"/>
    <property type="evidence" value="ECO:0007669"/>
    <property type="project" value="InterPro"/>
</dbReference>
<dbReference type="GO" id="GO:0006298">
    <property type="term" value="P:mismatch repair"/>
    <property type="evidence" value="ECO:0007669"/>
    <property type="project" value="InterPro"/>
</dbReference>
<dbReference type="SUPFAM" id="SSF52540">
    <property type="entry name" value="P-loop containing nucleoside triphosphate hydrolases"/>
    <property type="match status" value="1"/>
</dbReference>
<evidence type="ECO:0000256" key="3">
    <source>
        <dbReference type="ARBA" id="ARBA00022763"/>
    </source>
</evidence>
<dbReference type="InterPro" id="IPR007696">
    <property type="entry name" value="DNA_mismatch_repair_MutS_core"/>
</dbReference>
<proteinExistence type="inferred from homology"/>
<dbReference type="InterPro" id="IPR007861">
    <property type="entry name" value="DNA_mismatch_repair_MutS_clamp"/>
</dbReference>
<dbReference type="Pfam" id="PF05190">
    <property type="entry name" value="MutS_IV"/>
    <property type="match status" value="1"/>
</dbReference>
<dbReference type="PANTHER" id="PTHR11361:SF34">
    <property type="entry name" value="DNA MISMATCH REPAIR PROTEIN MSH1, MITOCHONDRIAL"/>
    <property type="match status" value="1"/>
</dbReference>
<dbReference type="SUPFAM" id="SSF53150">
    <property type="entry name" value="DNA repair protein MutS, domain II"/>
    <property type="match status" value="1"/>
</dbReference>
<keyword evidence="4" id="KW-0067">ATP-binding</keyword>
<keyword evidence="5" id="KW-0238">DNA-binding</keyword>
<dbReference type="HAMAP" id="MF_00096">
    <property type="entry name" value="MutS"/>
    <property type="match status" value="1"/>
</dbReference>
<dbReference type="InterPro" id="IPR036678">
    <property type="entry name" value="MutS_con_dom_sf"/>
</dbReference>
<dbReference type="Gene3D" id="3.30.420.110">
    <property type="entry name" value="MutS, connector domain"/>
    <property type="match status" value="1"/>
</dbReference>
<dbReference type="FunFam" id="3.40.1170.10:FF:000001">
    <property type="entry name" value="DNA mismatch repair protein MutS"/>
    <property type="match status" value="1"/>
</dbReference>
<protein>
    <recommendedName>
        <fullName evidence="7">DNA mismatch repair proteins mutS family domain-containing protein</fullName>
    </recommendedName>
</protein>
<name>A0A381N773_9ZZZZ</name>
<dbReference type="Gene3D" id="1.10.1420.10">
    <property type="match status" value="2"/>
</dbReference>
<evidence type="ECO:0000256" key="5">
    <source>
        <dbReference type="ARBA" id="ARBA00023125"/>
    </source>
</evidence>
<dbReference type="Gene3D" id="3.40.50.300">
    <property type="entry name" value="P-loop containing nucleotide triphosphate hydrolases"/>
    <property type="match status" value="1"/>
</dbReference>
<dbReference type="InterPro" id="IPR000432">
    <property type="entry name" value="DNA_mismatch_repair_MutS_C"/>
</dbReference>
<keyword evidence="2" id="KW-0547">Nucleotide-binding</keyword>
<dbReference type="InterPro" id="IPR016151">
    <property type="entry name" value="DNA_mismatch_repair_MutS_N"/>
</dbReference>
<dbReference type="FunFam" id="3.40.50.300:FF:000870">
    <property type="entry name" value="MutS protein homolog 4"/>
    <property type="match status" value="1"/>
</dbReference>
<dbReference type="Gene3D" id="3.40.1170.10">
    <property type="entry name" value="DNA repair protein MutS, domain I"/>
    <property type="match status" value="1"/>
</dbReference>
<comment type="similarity">
    <text evidence="1">Belongs to the DNA mismatch repair MutS family.</text>
</comment>
<evidence type="ECO:0000256" key="1">
    <source>
        <dbReference type="ARBA" id="ARBA00006271"/>
    </source>
</evidence>
<keyword evidence="6" id="KW-0234">DNA repair</keyword>
<dbReference type="InterPro" id="IPR027417">
    <property type="entry name" value="P-loop_NTPase"/>
</dbReference>
<organism evidence="8">
    <name type="scientific">marine metagenome</name>
    <dbReference type="NCBI Taxonomy" id="408172"/>
    <lineage>
        <taxon>unclassified sequences</taxon>
        <taxon>metagenomes</taxon>
        <taxon>ecological metagenomes</taxon>
    </lineage>
</organism>
<dbReference type="GO" id="GO:0030983">
    <property type="term" value="F:mismatched DNA binding"/>
    <property type="evidence" value="ECO:0007669"/>
    <property type="project" value="InterPro"/>
</dbReference>
<dbReference type="PIRSF" id="PIRSF037677">
    <property type="entry name" value="DNA_mis_repair_Msh6"/>
    <property type="match status" value="1"/>
</dbReference>
<evidence type="ECO:0000313" key="8">
    <source>
        <dbReference type="EMBL" id="SUZ50490.1"/>
    </source>
</evidence>
<dbReference type="Pfam" id="PF05192">
    <property type="entry name" value="MutS_III"/>
    <property type="match status" value="1"/>
</dbReference>
<evidence type="ECO:0000256" key="6">
    <source>
        <dbReference type="ARBA" id="ARBA00023204"/>
    </source>
</evidence>
<sequence length="853" mass="96058">MRQYMEVKTKYSDTIVLFRMGDFYETFNEDAKTAAKILGIVLTKRANGAAADVPLAGFPYHALDNYLHKLVNAGHRVAICEQVEDPKLAKGIVKREVIEVVTPGTITSEQALDQKANQYLASIHFGKSNVGFAVLDQSTGEFFIGQCLPEKLAESLRKVSPREVLIAETVVYSTANWYRELKPFVTKVEDWLYNYDQSYRTLIDHFKVKSLKGFGCEHLNEGIIAAGTIFHHITQSLSSAVDHISTIRPILDEYVMGLDGFTVRNLEVFQSLATQGTHGTLIDILDKTVTAGGGRLLKQWLNRPITYLKQLNRRLDIVESFQKKNRTLEDTQNCLKNISDIERILGRVNNGKITPKEINGLHYSLVQIPELISVLKNSNDTHLKTFIQNFVDTDGIKDRIAETLNPDAPSQVKHGNVVLDGIDPELDELRKLSIGGKEWIANLQKSERERTGIPSLKIGYNKVFGYYLEITRVHSEKVPEEYIRKQTLVNAERYITPELKEYEEKILSAEEKIESIESRIFHELCQYILSQAGILQENAAVLSRLDVLSNFAWVSISNKYTRPIFTKAGTIKIKAGRHPVVEQLLPATERFIPNDLSMNTEKSQIHLITGPNMAGKSTYLRQVGLIVLMAQIGCFVPAESAEIGIVDKLFTRVGASDNLAGGESTFLVEMNEAANILNNATEKSLILLDEIGRGTATYDGLSLAWAITEYLHQKKEVAARTLFATHYHELTDLENTLERLENHHIAVKEFGDKIVFLRQIMPGPGDKSYGIYVAQMAGLPNQVISRAKEILNFHLTNHPTDEKGKNTFVENQIPMFAEQESELKKDLSNLDLMQISPLEAIKKLDELKKKYDL</sequence>
<dbReference type="EMBL" id="UINC01000173">
    <property type="protein sequence ID" value="SUZ50490.1"/>
    <property type="molecule type" value="Genomic_DNA"/>
</dbReference>
<dbReference type="Pfam" id="PF00488">
    <property type="entry name" value="MutS_V"/>
    <property type="match status" value="1"/>
</dbReference>
<feature type="domain" description="DNA mismatch repair proteins mutS family" evidence="7">
    <location>
        <begin position="684"/>
        <end position="700"/>
    </location>
</feature>
<dbReference type="PROSITE" id="PS00486">
    <property type="entry name" value="DNA_MISMATCH_REPAIR_2"/>
    <property type="match status" value="1"/>
</dbReference>
<dbReference type="Pfam" id="PF01624">
    <property type="entry name" value="MutS_I"/>
    <property type="match status" value="1"/>
</dbReference>
<dbReference type="InterPro" id="IPR007695">
    <property type="entry name" value="DNA_mismatch_repair_MutS-lik_N"/>
</dbReference>
<evidence type="ECO:0000256" key="2">
    <source>
        <dbReference type="ARBA" id="ARBA00022741"/>
    </source>
</evidence>
<gene>
    <name evidence="8" type="ORF">METZ01_LOCUS3344</name>
</gene>
<accession>A0A381N773</accession>
<dbReference type="InterPro" id="IPR007860">
    <property type="entry name" value="DNA_mmatch_repair_MutS_con_dom"/>
</dbReference>